<dbReference type="Gene3D" id="3.40.50.620">
    <property type="entry name" value="HUPs"/>
    <property type="match status" value="1"/>
</dbReference>
<comment type="subunit">
    <text evidence="2">Heterodimer of an alpha and a beta subunit.</text>
</comment>
<keyword evidence="4" id="KW-0249">Electron transport</keyword>
<organism evidence="6 7">
    <name type="scientific">Extibacter muris</name>
    <dbReference type="NCBI Taxonomy" id="1796622"/>
    <lineage>
        <taxon>Bacteria</taxon>
        <taxon>Bacillati</taxon>
        <taxon>Bacillota</taxon>
        <taxon>Clostridia</taxon>
        <taxon>Lachnospirales</taxon>
        <taxon>Lachnospiraceae</taxon>
        <taxon>Extibacter</taxon>
    </lineage>
</organism>
<proteinExistence type="inferred from homology"/>
<evidence type="ECO:0000256" key="3">
    <source>
        <dbReference type="ARBA" id="ARBA00022448"/>
    </source>
</evidence>
<dbReference type="Pfam" id="PF01012">
    <property type="entry name" value="ETF"/>
    <property type="match status" value="1"/>
</dbReference>
<dbReference type="PANTHER" id="PTHR21294">
    <property type="entry name" value="ELECTRON TRANSFER FLAVOPROTEIN BETA-SUBUNIT"/>
    <property type="match status" value="1"/>
</dbReference>
<evidence type="ECO:0000256" key="2">
    <source>
        <dbReference type="ARBA" id="ARBA00011355"/>
    </source>
</evidence>
<keyword evidence="7" id="KW-1185">Reference proteome</keyword>
<dbReference type="InterPro" id="IPR014730">
    <property type="entry name" value="ETF_a/b_N"/>
</dbReference>
<dbReference type="RefSeq" id="WP_132280723.1">
    <property type="nucleotide sequence ID" value="NZ_JAOBST010000032.1"/>
</dbReference>
<dbReference type="AlphaFoldDB" id="A0A4R4FAU8"/>
<dbReference type="EMBL" id="SMMX01000022">
    <property type="protein sequence ID" value="TDA20398.1"/>
    <property type="molecule type" value="Genomic_DNA"/>
</dbReference>
<evidence type="ECO:0000313" key="6">
    <source>
        <dbReference type="EMBL" id="TDA20398.1"/>
    </source>
</evidence>
<dbReference type="GO" id="GO:0009055">
    <property type="term" value="F:electron transfer activity"/>
    <property type="evidence" value="ECO:0007669"/>
    <property type="project" value="InterPro"/>
</dbReference>
<dbReference type="Proteomes" id="UP000295710">
    <property type="component" value="Unassembled WGS sequence"/>
</dbReference>
<evidence type="ECO:0000256" key="4">
    <source>
        <dbReference type="ARBA" id="ARBA00022982"/>
    </source>
</evidence>
<sequence length="263" mass="29320">MKLLVCFKVIPDLDQMAAEDYTVDERMQVDTSFVRTMWNCFDESGLEFGLRLCDEAEGLNLHLEKTALTVAGEQAELYLKTLNALKYDRTVRIDNEGRDIRFMPEGIAQEIAAYAKENPQDYIIMGRQAAPGNNGLTSYFTAATLGIPLISNVVDLHLLEDGRLWAVTEAGGSLYGQTAQSPAVLVIGNAVISKLRVPTLKDRMQYGKKNVDITGAEILKTYSGENPSGMAYINRERKGERMKATGQKAAEELGRWIKERRSM</sequence>
<feature type="domain" description="Electron transfer flavoprotein alpha/beta-subunit N-terminal" evidence="5">
    <location>
        <begin position="39"/>
        <end position="211"/>
    </location>
</feature>
<comment type="caution">
    <text evidence="6">The sequence shown here is derived from an EMBL/GenBank/DDBJ whole genome shotgun (WGS) entry which is preliminary data.</text>
</comment>
<dbReference type="PANTHER" id="PTHR21294:SF8">
    <property type="entry name" value="ELECTRON TRANSFER FLAVOPROTEIN SUBUNIT BETA"/>
    <property type="match status" value="1"/>
</dbReference>
<evidence type="ECO:0000313" key="7">
    <source>
        <dbReference type="Proteomes" id="UP000295710"/>
    </source>
</evidence>
<reference evidence="6 7" key="1">
    <citation type="journal article" date="2016" name="Nat. Microbiol.">
        <title>The Mouse Intestinal Bacterial Collection (miBC) provides host-specific insight into cultured diversity and functional potential of the gut microbiota.</title>
        <authorList>
            <person name="Lagkouvardos I."/>
            <person name="Pukall R."/>
            <person name="Abt B."/>
            <person name="Foesel B.U."/>
            <person name="Meier-Kolthoff J.P."/>
            <person name="Kumar N."/>
            <person name="Bresciani A."/>
            <person name="Martinez I."/>
            <person name="Just S."/>
            <person name="Ziegler C."/>
            <person name="Brugiroux S."/>
            <person name="Garzetti D."/>
            <person name="Wenning M."/>
            <person name="Bui T.P."/>
            <person name="Wang J."/>
            <person name="Hugenholtz F."/>
            <person name="Plugge C.M."/>
            <person name="Peterson D.A."/>
            <person name="Hornef M.W."/>
            <person name="Baines J.F."/>
            <person name="Smidt H."/>
            <person name="Walter J."/>
            <person name="Kristiansen K."/>
            <person name="Nielsen H.B."/>
            <person name="Haller D."/>
            <person name="Overmann J."/>
            <person name="Stecher B."/>
            <person name="Clavel T."/>
        </authorList>
    </citation>
    <scope>NUCLEOTIDE SEQUENCE [LARGE SCALE GENOMIC DNA]</scope>
    <source>
        <strain evidence="6 7">DSM 28560</strain>
    </source>
</reference>
<keyword evidence="3" id="KW-0813">Transport</keyword>
<evidence type="ECO:0000256" key="1">
    <source>
        <dbReference type="ARBA" id="ARBA00007557"/>
    </source>
</evidence>
<comment type="similarity">
    <text evidence="1">Belongs to the ETF beta-subunit/FixA family.</text>
</comment>
<accession>A0A4R4FAU8</accession>
<dbReference type="InterPro" id="IPR012255">
    <property type="entry name" value="ETF_b"/>
</dbReference>
<name>A0A4R4FAU8_9FIRM</name>
<gene>
    <name evidence="6" type="ORF">E1963_17285</name>
</gene>
<dbReference type="InterPro" id="IPR014729">
    <property type="entry name" value="Rossmann-like_a/b/a_fold"/>
</dbReference>
<protein>
    <submittedName>
        <fullName evidence="6">Electron transfer flavoprotein subunit beta/FixA family protein</fullName>
    </submittedName>
</protein>
<evidence type="ECO:0000259" key="5">
    <source>
        <dbReference type="Pfam" id="PF01012"/>
    </source>
</evidence>
<dbReference type="SUPFAM" id="SSF52402">
    <property type="entry name" value="Adenine nucleotide alpha hydrolases-like"/>
    <property type="match status" value="1"/>
</dbReference>